<evidence type="ECO:0000313" key="3">
    <source>
        <dbReference type="Proteomes" id="UP000241647"/>
    </source>
</evidence>
<dbReference type="EMBL" id="PYHS01000004">
    <property type="protein sequence ID" value="PSR64271.1"/>
    <property type="molecule type" value="Genomic_DNA"/>
</dbReference>
<dbReference type="AlphaFoldDB" id="A0A2T2Z946"/>
<protein>
    <recommendedName>
        <fullName evidence="4">Peptidoglycan-binding protein</fullName>
    </recommendedName>
</protein>
<evidence type="ECO:0008006" key="4">
    <source>
        <dbReference type="Google" id="ProtNLM"/>
    </source>
</evidence>
<evidence type="ECO:0000313" key="2">
    <source>
        <dbReference type="EMBL" id="PSR64271.1"/>
    </source>
</evidence>
<sequence>MSELDTIGTALGRLEMSNLSTAPLVVPAAIASLAGVPAPKGDSDAVQLIADAFGKACGPIDQVAFDMENATQRDLPEVWVGRTGDLAGDVMVAVTEDIKESGQVFDKAKKILANLSAGFADAHRKFGDAQDPLRRAVDACDHKEYETARSLGRSAGEGLAAAYLAAAEASRVAVRDLEALTDQARAHAMNTGNLDNSDKLVLAESAIPDGAHNDNLILSESEAQRAAQRLDGLSDADRKRMEDLLTHAKSPQERAYLMKTLAAGHSVDEVSKFGELIHGHGDDPKWLEQKLTPIVTQTQSASVEYQDGTFDSSGKPNAGSWTQGAYPTCVASSTVMARAMVDPAYALSLTTGNKPDDPASTSKDAFLRRLRDEQATTYDHGRDEGSLIDKAHQLFGADGMYPDEGRTIANEDIGRYTGQTYDLHDLGNAGDRRNVLPDIERAVDQGQPVPFQVNGNGGHQMLVIGHKGDQLEIYNPWGNTGWISEDAFINGHVNDLPGPDQKPQTALPPNVGGVLLPH</sequence>
<evidence type="ECO:0000256" key="1">
    <source>
        <dbReference type="SAM" id="MobiDB-lite"/>
    </source>
</evidence>
<comment type="caution">
    <text evidence="2">The sequence shown here is derived from an EMBL/GenBank/DDBJ whole genome shotgun (WGS) entry which is preliminary data.</text>
</comment>
<gene>
    <name evidence="2" type="ORF">C8259_10860</name>
</gene>
<dbReference type="Proteomes" id="UP000241647">
    <property type="component" value="Unassembled WGS sequence"/>
</dbReference>
<organism evidence="2 3">
    <name type="scientific">Nocardia nova</name>
    <dbReference type="NCBI Taxonomy" id="37330"/>
    <lineage>
        <taxon>Bacteria</taxon>
        <taxon>Bacillati</taxon>
        <taxon>Actinomycetota</taxon>
        <taxon>Actinomycetes</taxon>
        <taxon>Mycobacteriales</taxon>
        <taxon>Nocardiaceae</taxon>
        <taxon>Nocardia</taxon>
    </lineage>
</organism>
<dbReference type="RefSeq" id="WP_063022803.1">
    <property type="nucleotide sequence ID" value="NZ_PYHS01000004.1"/>
</dbReference>
<reference evidence="2 3" key="1">
    <citation type="submission" date="2018-02" db="EMBL/GenBank/DDBJ databases">
        <title>8 Nocardia nova and 1 Nocardia cyriacigeorgica strain used for evolution to TMP-SMX.</title>
        <authorList>
            <person name="Mehta H."/>
            <person name="Weng J."/>
            <person name="Shamoo Y."/>
        </authorList>
    </citation>
    <scope>NUCLEOTIDE SEQUENCE [LARGE SCALE GENOMIC DNA]</scope>
    <source>
        <strain evidence="2 3">ATCC 33727</strain>
    </source>
</reference>
<proteinExistence type="predicted"/>
<feature type="region of interest" description="Disordered" evidence="1">
    <location>
        <begin position="493"/>
        <end position="518"/>
    </location>
</feature>
<accession>A0A2T2Z946</accession>
<name>A0A2T2Z946_9NOCA</name>